<dbReference type="AlphaFoldDB" id="A0A9P0TYV6"/>
<name>A0A9P0TYV6_PIEBR</name>
<comment type="caution">
    <text evidence="2">The sequence shown here is derived from an EMBL/GenBank/DDBJ whole genome shotgun (WGS) entry which is preliminary data.</text>
</comment>
<reference evidence="2" key="1">
    <citation type="submission" date="2022-05" db="EMBL/GenBank/DDBJ databases">
        <authorList>
            <person name="Okamura Y."/>
        </authorList>
    </citation>
    <scope>NUCLEOTIDE SEQUENCE</scope>
</reference>
<keyword evidence="3" id="KW-1185">Reference proteome</keyword>
<accession>A0A9P0TYV6</accession>
<gene>
    <name evidence="2" type="ORF">PIBRA_LOCUS13701</name>
</gene>
<dbReference type="EMBL" id="CALOZG010000086">
    <property type="protein sequence ID" value="CAH4038099.1"/>
    <property type="molecule type" value="Genomic_DNA"/>
</dbReference>
<sequence length="89" mass="10011">MDCTRPGFMEVAPPPLRARGDPALAPLCDWRHDVPYKTDDRSPTNSSNKKEALGHKKANGRAMEIDSRHLKTGFSVVKTALFEFVRCRL</sequence>
<proteinExistence type="predicted"/>
<evidence type="ECO:0000313" key="3">
    <source>
        <dbReference type="Proteomes" id="UP001152562"/>
    </source>
</evidence>
<evidence type="ECO:0000256" key="1">
    <source>
        <dbReference type="SAM" id="MobiDB-lite"/>
    </source>
</evidence>
<dbReference type="Proteomes" id="UP001152562">
    <property type="component" value="Unassembled WGS sequence"/>
</dbReference>
<feature type="region of interest" description="Disordered" evidence="1">
    <location>
        <begin position="35"/>
        <end position="60"/>
    </location>
</feature>
<organism evidence="2 3">
    <name type="scientific">Pieris brassicae</name>
    <name type="common">White butterfly</name>
    <name type="synonym">Large white butterfly</name>
    <dbReference type="NCBI Taxonomy" id="7116"/>
    <lineage>
        <taxon>Eukaryota</taxon>
        <taxon>Metazoa</taxon>
        <taxon>Ecdysozoa</taxon>
        <taxon>Arthropoda</taxon>
        <taxon>Hexapoda</taxon>
        <taxon>Insecta</taxon>
        <taxon>Pterygota</taxon>
        <taxon>Neoptera</taxon>
        <taxon>Endopterygota</taxon>
        <taxon>Lepidoptera</taxon>
        <taxon>Glossata</taxon>
        <taxon>Ditrysia</taxon>
        <taxon>Papilionoidea</taxon>
        <taxon>Pieridae</taxon>
        <taxon>Pierinae</taxon>
        <taxon>Pieris</taxon>
    </lineage>
</organism>
<protein>
    <submittedName>
        <fullName evidence="2">Uncharacterized protein</fullName>
    </submittedName>
</protein>
<feature type="compositionally biased region" description="Basic and acidic residues" evidence="1">
    <location>
        <begin position="35"/>
        <end position="54"/>
    </location>
</feature>
<evidence type="ECO:0000313" key="2">
    <source>
        <dbReference type="EMBL" id="CAH4038099.1"/>
    </source>
</evidence>